<evidence type="ECO:0000313" key="3">
    <source>
        <dbReference type="Proteomes" id="UP000501452"/>
    </source>
</evidence>
<keyword evidence="1" id="KW-0732">Signal</keyword>
<reference evidence="2 3" key="1">
    <citation type="submission" date="2019-10" db="EMBL/GenBank/DDBJ databases">
        <title>Rubrobacter sp nov SCSIO 52090 isolated from a deep-sea sediment in the South China Sea.</title>
        <authorList>
            <person name="Chen R.W."/>
        </authorList>
    </citation>
    <scope>NUCLEOTIDE SEQUENCE [LARGE SCALE GENOMIC DNA]</scope>
    <source>
        <strain evidence="2 3">SCSIO 52909</strain>
    </source>
</reference>
<feature type="signal peptide" evidence="1">
    <location>
        <begin position="1"/>
        <end position="19"/>
    </location>
</feature>
<protein>
    <recommendedName>
        <fullName evidence="4">Matrixin family metalloprotease</fullName>
    </recommendedName>
</protein>
<accession>A0A6G8QBE2</accession>
<dbReference type="GO" id="GO:0008237">
    <property type="term" value="F:metallopeptidase activity"/>
    <property type="evidence" value="ECO:0007669"/>
    <property type="project" value="InterPro"/>
</dbReference>
<dbReference type="EMBL" id="CP045119">
    <property type="protein sequence ID" value="QIN83814.1"/>
    <property type="molecule type" value="Genomic_DNA"/>
</dbReference>
<dbReference type="SUPFAM" id="SSF55486">
    <property type="entry name" value="Metalloproteases ('zincins'), catalytic domain"/>
    <property type="match status" value="1"/>
</dbReference>
<dbReference type="InterPro" id="IPR024079">
    <property type="entry name" value="MetalloPept_cat_dom_sf"/>
</dbReference>
<dbReference type="KEGG" id="rub:GBA63_15090"/>
<dbReference type="Proteomes" id="UP000501452">
    <property type="component" value="Chromosome"/>
</dbReference>
<sequence length="330" mass="34648">MKRLFASGMALAFAVLVVATFARTPAAQTDPRVLEACEPGKQAIDARALPRTIDQNRCPVAGRVIEDGMAGAAVPPPGEGVHVELLTERGAQEFGVRRLEDGAIELDHVGSESAGTGAGPPAFTTKGVGECGDAGFDENGWRVEGTHVYRINWRTTPRDVPRRAAISAIRQASGNVADTLNGCRLGDRVPAGVAYKGYTARHAGVGGGACETDDGLSVVSFGALSNPGNLAAACVHTRAKAGYDVVTSSDVKLSKVGHHWTTNPNSRSCRGRYDIEGVMTHERGHTFGLGHVVEDYHPNLTMGPVINGPCQSSERSLGRGDVLGLDGKYP</sequence>
<gene>
    <name evidence="2" type="ORF">GBA63_15090</name>
</gene>
<evidence type="ECO:0000256" key="1">
    <source>
        <dbReference type="SAM" id="SignalP"/>
    </source>
</evidence>
<evidence type="ECO:0008006" key="4">
    <source>
        <dbReference type="Google" id="ProtNLM"/>
    </source>
</evidence>
<dbReference type="Gene3D" id="3.40.390.10">
    <property type="entry name" value="Collagenase (Catalytic Domain)"/>
    <property type="match status" value="1"/>
</dbReference>
<proteinExistence type="predicted"/>
<name>A0A6G8QBE2_9ACTN</name>
<organism evidence="2 3">
    <name type="scientific">Rubrobacter tropicus</name>
    <dbReference type="NCBI Taxonomy" id="2653851"/>
    <lineage>
        <taxon>Bacteria</taxon>
        <taxon>Bacillati</taxon>
        <taxon>Actinomycetota</taxon>
        <taxon>Rubrobacteria</taxon>
        <taxon>Rubrobacterales</taxon>
        <taxon>Rubrobacteraceae</taxon>
        <taxon>Rubrobacter</taxon>
    </lineage>
</organism>
<dbReference type="RefSeq" id="WP_166177437.1">
    <property type="nucleotide sequence ID" value="NZ_CP045119.1"/>
</dbReference>
<evidence type="ECO:0000313" key="2">
    <source>
        <dbReference type="EMBL" id="QIN83814.1"/>
    </source>
</evidence>
<dbReference type="AlphaFoldDB" id="A0A6G8QBE2"/>
<feature type="chain" id="PRO_5039209886" description="Matrixin family metalloprotease" evidence="1">
    <location>
        <begin position="20"/>
        <end position="330"/>
    </location>
</feature>
<keyword evidence="3" id="KW-1185">Reference proteome</keyword>